<comment type="caution">
    <text evidence="1">The sequence shown here is derived from an EMBL/GenBank/DDBJ whole genome shotgun (WGS) entry which is preliminary data.</text>
</comment>
<dbReference type="AlphaFoldDB" id="A0A7W6NN73"/>
<dbReference type="RefSeq" id="WP_183368420.1">
    <property type="nucleotide sequence ID" value="NZ_JACIEZ010000016.1"/>
</dbReference>
<name>A0A7W6NN73_9HYPH</name>
<gene>
    <name evidence="1" type="ORF">GGR23_004411</name>
</gene>
<sequence>MTYVSPAPRRRAAAPAYLLDTSFALLTLVLKPASAAAKAWRQQRSLHQLENLPEGLLKDIGWPGADTRR</sequence>
<dbReference type="EMBL" id="JACIEZ010000016">
    <property type="protein sequence ID" value="MBB4067180.1"/>
    <property type="molecule type" value="Genomic_DNA"/>
</dbReference>
<evidence type="ECO:0000313" key="1">
    <source>
        <dbReference type="EMBL" id="MBB4067180.1"/>
    </source>
</evidence>
<evidence type="ECO:0000313" key="2">
    <source>
        <dbReference type="Proteomes" id="UP000528286"/>
    </source>
</evidence>
<dbReference type="Proteomes" id="UP000528286">
    <property type="component" value="Unassembled WGS sequence"/>
</dbReference>
<organism evidence="1 2">
    <name type="scientific">Gellertiella hungarica</name>
    <dbReference type="NCBI Taxonomy" id="1572859"/>
    <lineage>
        <taxon>Bacteria</taxon>
        <taxon>Pseudomonadati</taxon>
        <taxon>Pseudomonadota</taxon>
        <taxon>Alphaproteobacteria</taxon>
        <taxon>Hyphomicrobiales</taxon>
        <taxon>Rhizobiaceae</taxon>
        <taxon>Gellertiella</taxon>
    </lineage>
</organism>
<protein>
    <submittedName>
        <fullName evidence="1">Uncharacterized protein YjiS (DUF1127 family)</fullName>
    </submittedName>
</protein>
<accession>A0A7W6NN73</accession>
<reference evidence="1 2" key="1">
    <citation type="submission" date="2020-08" db="EMBL/GenBank/DDBJ databases">
        <title>Genomic Encyclopedia of Type Strains, Phase IV (KMG-IV): sequencing the most valuable type-strain genomes for metagenomic binning, comparative biology and taxonomic classification.</title>
        <authorList>
            <person name="Goeker M."/>
        </authorList>
    </citation>
    <scope>NUCLEOTIDE SEQUENCE [LARGE SCALE GENOMIC DNA]</scope>
    <source>
        <strain evidence="1 2">DSM 29853</strain>
    </source>
</reference>
<keyword evidence="2" id="KW-1185">Reference proteome</keyword>
<proteinExistence type="predicted"/>